<feature type="region of interest" description="Disordered" evidence="1">
    <location>
        <begin position="62"/>
        <end position="106"/>
    </location>
</feature>
<sequence>MYMEAPCLLPAVIAVGDCHNPTETTKTSAISEAVTSRELCGHQWQPHLRQQSAIYHVRKSLIHSKSNKSRGGQPLGSGNPLPEDVDPGHDGHGVSPRRTYSLPRRPRVLEVRSTATYLRAMAAEWQKQIEDC</sequence>
<organism evidence="2">
    <name type="scientific">Mytilinidion resinicola</name>
    <dbReference type="NCBI Taxonomy" id="574789"/>
    <lineage>
        <taxon>Eukaryota</taxon>
        <taxon>Fungi</taxon>
        <taxon>Dikarya</taxon>
        <taxon>Ascomycota</taxon>
        <taxon>Pezizomycotina</taxon>
        <taxon>Dothideomycetes</taxon>
        <taxon>Pleosporomycetidae</taxon>
        <taxon>Mytilinidiales</taxon>
        <taxon>Mytilinidiaceae</taxon>
        <taxon>Mytilinidion</taxon>
    </lineage>
</organism>
<evidence type="ECO:0000313" key="3">
    <source>
        <dbReference type="Proteomes" id="UP000504636"/>
    </source>
</evidence>
<dbReference type="EMBL" id="MU003722">
    <property type="protein sequence ID" value="KAF2802617.1"/>
    <property type="molecule type" value="Genomic_DNA"/>
</dbReference>
<protein>
    <submittedName>
        <fullName evidence="2 4">Uncharacterized protein</fullName>
    </submittedName>
</protein>
<dbReference type="GeneID" id="54467893"/>
<evidence type="ECO:0000313" key="4">
    <source>
        <dbReference type="RefSeq" id="XP_033569581.1"/>
    </source>
</evidence>
<dbReference type="Proteomes" id="UP000504636">
    <property type="component" value="Unplaced"/>
</dbReference>
<dbReference type="RefSeq" id="XP_033569581.1">
    <property type="nucleotide sequence ID" value="XM_033727000.1"/>
</dbReference>
<name>A0A6A6Y496_9PEZI</name>
<gene>
    <name evidence="2 4" type="ORF">BDZ99DRAFT_550946</name>
</gene>
<evidence type="ECO:0000256" key="1">
    <source>
        <dbReference type="SAM" id="MobiDB-lite"/>
    </source>
</evidence>
<reference evidence="4" key="2">
    <citation type="submission" date="2020-04" db="EMBL/GenBank/DDBJ databases">
        <authorList>
            <consortium name="NCBI Genome Project"/>
        </authorList>
    </citation>
    <scope>NUCLEOTIDE SEQUENCE</scope>
    <source>
        <strain evidence="4">CBS 304.34</strain>
    </source>
</reference>
<accession>A0A6A6Y496</accession>
<reference evidence="2 4" key="1">
    <citation type="journal article" date="2020" name="Stud. Mycol.">
        <title>101 Dothideomycetes genomes: a test case for predicting lifestyles and emergence of pathogens.</title>
        <authorList>
            <person name="Haridas S."/>
            <person name="Albert R."/>
            <person name="Binder M."/>
            <person name="Bloem J."/>
            <person name="Labutti K."/>
            <person name="Salamov A."/>
            <person name="Andreopoulos B."/>
            <person name="Baker S."/>
            <person name="Barry K."/>
            <person name="Bills G."/>
            <person name="Bluhm B."/>
            <person name="Cannon C."/>
            <person name="Castanera R."/>
            <person name="Culley D."/>
            <person name="Daum C."/>
            <person name="Ezra D."/>
            <person name="Gonzalez J."/>
            <person name="Henrissat B."/>
            <person name="Kuo A."/>
            <person name="Liang C."/>
            <person name="Lipzen A."/>
            <person name="Lutzoni F."/>
            <person name="Magnuson J."/>
            <person name="Mondo S."/>
            <person name="Nolan M."/>
            <person name="Ohm R."/>
            <person name="Pangilinan J."/>
            <person name="Park H.-J."/>
            <person name="Ramirez L."/>
            <person name="Alfaro M."/>
            <person name="Sun H."/>
            <person name="Tritt A."/>
            <person name="Yoshinaga Y."/>
            <person name="Zwiers L.-H."/>
            <person name="Turgeon B."/>
            <person name="Goodwin S."/>
            <person name="Spatafora J."/>
            <person name="Crous P."/>
            <person name="Grigoriev I."/>
        </authorList>
    </citation>
    <scope>NUCLEOTIDE SEQUENCE</scope>
    <source>
        <strain evidence="2 4">CBS 304.34</strain>
    </source>
</reference>
<evidence type="ECO:0000313" key="2">
    <source>
        <dbReference type="EMBL" id="KAF2802617.1"/>
    </source>
</evidence>
<reference evidence="4" key="3">
    <citation type="submission" date="2025-04" db="UniProtKB">
        <authorList>
            <consortium name="RefSeq"/>
        </authorList>
    </citation>
    <scope>IDENTIFICATION</scope>
    <source>
        <strain evidence="4">CBS 304.34</strain>
    </source>
</reference>
<proteinExistence type="predicted"/>
<dbReference type="AlphaFoldDB" id="A0A6A6Y496"/>
<keyword evidence="3" id="KW-1185">Reference proteome</keyword>